<evidence type="ECO:0000256" key="1">
    <source>
        <dbReference type="SAM" id="MobiDB-lite"/>
    </source>
</evidence>
<dbReference type="OrthoDB" id="5374757at2759"/>
<feature type="compositionally biased region" description="Basic residues" evidence="1">
    <location>
        <begin position="142"/>
        <end position="152"/>
    </location>
</feature>
<sequence length="402" mass="44839">MPFQTRNPYYLRISEKNVLPLYLYLDERHLDWMSDMVFQRVLADLRPHILPKLKAEASLLYASGASSKKPSVDTHRGETYQFCYFLRKTEPHSVVVKTRRFVAVPPQMRPEMPPPPVPSSSKPQRGKRKVKPGVSKSAGNGARKKRKTKGKGKASAEEEDLSSSGGEHNDDAIAGQPRRSTRATKVRVGGYQEIEDNDTQVSRPSDQADPTASVDEALDTMEVDTVDDPETQSHAPSTMVVDLELEEEEKPKPILQLRYQGFDIYGHCLCIVVEPWPPIRSMSRAPSIFARPANRAPSIAPPDFVPTRDPNARARTPLFLPDDDRERSETPAPLQGQRKYTPASSLLDPNFLEDSDDEDEGGMMAFSQVLNAAGDFRAGAADDDEDMDNAIFFGDADEVREL</sequence>
<protein>
    <submittedName>
        <fullName evidence="2">Uncharacterized protein</fullName>
    </submittedName>
</protein>
<feature type="compositionally biased region" description="Acidic residues" evidence="1">
    <location>
        <begin position="216"/>
        <end position="230"/>
    </location>
</feature>
<evidence type="ECO:0000313" key="2">
    <source>
        <dbReference type="EMBL" id="RDB22812.1"/>
    </source>
</evidence>
<feature type="compositionally biased region" description="Pro residues" evidence="1">
    <location>
        <begin position="107"/>
        <end position="118"/>
    </location>
</feature>
<feature type="compositionally biased region" description="Acidic residues" evidence="1">
    <location>
        <begin position="351"/>
        <end position="361"/>
    </location>
</feature>
<dbReference type="InParanoid" id="A0A369JN92"/>
<accession>A0A369JN92</accession>
<organism evidence="2 3">
    <name type="scientific">Hypsizygus marmoreus</name>
    <name type="common">White beech mushroom</name>
    <name type="synonym">Agaricus marmoreus</name>
    <dbReference type="NCBI Taxonomy" id="39966"/>
    <lineage>
        <taxon>Eukaryota</taxon>
        <taxon>Fungi</taxon>
        <taxon>Dikarya</taxon>
        <taxon>Basidiomycota</taxon>
        <taxon>Agaricomycotina</taxon>
        <taxon>Agaricomycetes</taxon>
        <taxon>Agaricomycetidae</taxon>
        <taxon>Agaricales</taxon>
        <taxon>Tricholomatineae</taxon>
        <taxon>Lyophyllaceae</taxon>
        <taxon>Hypsizygus</taxon>
    </lineage>
</organism>
<dbReference type="PANTHER" id="PTHR40635">
    <property type="match status" value="1"/>
</dbReference>
<proteinExistence type="predicted"/>
<dbReference type="EMBL" id="LUEZ02000049">
    <property type="protein sequence ID" value="RDB22812.1"/>
    <property type="molecule type" value="Genomic_DNA"/>
</dbReference>
<dbReference type="PANTHER" id="PTHR40635:SF1">
    <property type="match status" value="1"/>
</dbReference>
<gene>
    <name evidence="2" type="ORF">Hypma_010065</name>
</gene>
<feature type="compositionally biased region" description="Polar residues" evidence="1">
    <location>
        <begin position="199"/>
        <end position="210"/>
    </location>
</feature>
<reference evidence="2" key="1">
    <citation type="submission" date="2018-04" db="EMBL/GenBank/DDBJ databases">
        <title>Whole genome sequencing of Hypsizygus marmoreus.</title>
        <authorList>
            <person name="Choi I.-G."/>
            <person name="Min B."/>
            <person name="Kim J.-G."/>
            <person name="Kim S."/>
            <person name="Oh Y.-L."/>
            <person name="Kong W.-S."/>
            <person name="Park H."/>
            <person name="Jeong J."/>
            <person name="Song E.-S."/>
        </authorList>
    </citation>
    <scope>NUCLEOTIDE SEQUENCE [LARGE SCALE GENOMIC DNA]</scope>
    <source>
        <strain evidence="2">51987-8</strain>
    </source>
</reference>
<feature type="region of interest" description="Disordered" evidence="1">
    <location>
        <begin position="299"/>
        <end position="363"/>
    </location>
</feature>
<comment type="caution">
    <text evidence="2">The sequence shown here is derived from an EMBL/GenBank/DDBJ whole genome shotgun (WGS) entry which is preliminary data.</text>
</comment>
<keyword evidence="3" id="KW-1185">Reference proteome</keyword>
<feature type="region of interest" description="Disordered" evidence="1">
    <location>
        <begin position="106"/>
        <end position="237"/>
    </location>
</feature>
<dbReference type="AlphaFoldDB" id="A0A369JN92"/>
<dbReference type="Proteomes" id="UP000076154">
    <property type="component" value="Unassembled WGS sequence"/>
</dbReference>
<evidence type="ECO:0000313" key="3">
    <source>
        <dbReference type="Proteomes" id="UP000076154"/>
    </source>
</evidence>
<name>A0A369JN92_HYPMA</name>